<dbReference type="PANTHER" id="PTHR11552:SF138">
    <property type="entry name" value="DEHYDROGENASE PKFF-RELATED"/>
    <property type="match status" value="1"/>
</dbReference>
<dbReference type="PROSITE" id="PS50181">
    <property type="entry name" value="FBOX"/>
    <property type="match status" value="1"/>
</dbReference>
<feature type="compositionally biased region" description="Basic and acidic residues" evidence="3">
    <location>
        <begin position="740"/>
        <end position="760"/>
    </location>
</feature>
<dbReference type="Pfam" id="PF00732">
    <property type="entry name" value="GMC_oxred_N"/>
    <property type="match status" value="1"/>
</dbReference>
<evidence type="ECO:0000313" key="7">
    <source>
        <dbReference type="Proteomes" id="UP000803884"/>
    </source>
</evidence>
<dbReference type="InterPro" id="IPR036188">
    <property type="entry name" value="FAD/NAD-bd_sf"/>
</dbReference>
<feature type="region of interest" description="Disordered" evidence="3">
    <location>
        <begin position="634"/>
        <end position="657"/>
    </location>
</feature>
<evidence type="ECO:0000256" key="1">
    <source>
        <dbReference type="ARBA" id="ARBA00010790"/>
    </source>
</evidence>
<feature type="compositionally biased region" description="Low complexity" evidence="3">
    <location>
        <begin position="1646"/>
        <end position="1660"/>
    </location>
</feature>
<feature type="region of interest" description="Disordered" evidence="3">
    <location>
        <begin position="693"/>
        <end position="762"/>
    </location>
</feature>
<keyword evidence="7" id="KW-1185">Reference proteome</keyword>
<evidence type="ECO:0000256" key="2">
    <source>
        <dbReference type="ARBA" id="ARBA00023180"/>
    </source>
</evidence>
<dbReference type="RefSeq" id="XP_069225647.1">
    <property type="nucleotide sequence ID" value="XM_069377299.1"/>
</dbReference>
<feature type="signal peptide" evidence="4">
    <location>
        <begin position="1"/>
        <end position="17"/>
    </location>
</feature>
<keyword evidence="4" id="KW-0732">Signal</keyword>
<feature type="region of interest" description="Disordered" evidence="3">
    <location>
        <begin position="1366"/>
        <end position="1406"/>
    </location>
</feature>
<dbReference type="PROSITE" id="PS00624">
    <property type="entry name" value="GMC_OXRED_2"/>
    <property type="match status" value="1"/>
</dbReference>
<organism evidence="6 7">
    <name type="scientific">Cladosporium halotolerans</name>
    <dbReference type="NCBI Taxonomy" id="1052096"/>
    <lineage>
        <taxon>Eukaryota</taxon>
        <taxon>Fungi</taxon>
        <taxon>Dikarya</taxon>
        <taxon>Ascomycota</taxon>
        <taxon>Pezizomycotina</taxon>
        <taxon>Dothideomycetes</taxon>
        <taxon>Dothideomycetidae</taxon>
        <taxon>Cladosporiales</taxon>
        <taxon>Cladosporiaceae</taxon>
        <taxon>Cladosporium</taxon>
    </lineage>
</organism>
<dbReference type="InterPro" id="IPR012132">
    <property type="entry name" value="GMC_OxRdtase"/>
</dbReference>
<dbReference type="InterPro" id="IPR007867">
    <property type="entry name" value="GMC_OxRtase_C"/>
</dbReference>
<dbReference type="PANTHER" id="PTHR11552">
    <property type="entry name" value="GLUCOSE-METHANOL-CHOLINE GMC OXIDOREDUCTASE"/>
    <property type="match status" value="1"/>
</dbReference>
<feature type="compositionally biased region" description="Polar residues" evidence="3">
    <location>
        <begin position="1664"/>
        <end position="1683"/>
    </location>
</feature>
<reference evidence="6 7" key="1">
    <citation type="journal article" date="2020" name="Microbiol. Resour. Announc.">
        <title>Draft Genome Sequence of a Cladosporium Species Isolated from the Mesophotic Ascidian Didemnum maculosum.</title>
        <authorList>
            <person name="Gioti A."/>
            <person name="Siaperas R."/>
            <person name="Nikolaivits E."/>
            <person name="Le Goff G."/>
            <person name="Ouazzani J."/>
            <person name="Kotoulas G."/>
            <person name="Topakas E."/>
        </authorList>
    </citation>
    <scope>NUCLEOTIDE SEQUENCE [LARGE SCALE GENOMIC DNA]</scope>
    <source>
        <strain evidence="6 7">TM138-S3</strain>
    </source>
</reference>
<feature type="chain" id="PRO_5044194235" description="F-box domain-containing protein" evidence="4">
    <location>
        <begin position="18"/>
        <end position="1786"/>
    </location>
</feature>
<feature type="compositionally biased region" description="Polar residues" evidence="3">
    <location>
        <begin position="634"/>
        <end position="646"/>
    </location>
</feature>
<dbReference type="InterPro" id="IPR001810">
    <property type="entry name" value="F-box_dom"/>
</dbReference>
<feature type="region of interest" description="Disordered" evidence="3">
    <location>
        <begin position="1557"/>
        <end position="1606"/>
    </location>
</feature>
<feature type="compositionally biased region" description="Low complexity" evidence="3">
    <location>
        <begin position="704"/>
        <end position="722"/>
    </location>
</feature>
<dbReference type="Proteomes" id="UP000803884">
    <property type="component" value="Unassembled WGS sequence"/>
</dbReference>
<feature type="compositionally biased region" description="Basic and acidic residues" evidence="3">
    <location>
        <begin position="1587"/>
        <end position="1606"/>
    </location>
</feature>
<evidence type="ECO:0000256" key="3">
    <source>
        <dbReference type="SAM" id="MobiDB-lite"/>
    </source>
</evidence>
<dbReference type="SUPFAM" id="SSF50978">
    <property type="entry name" value="WD40 repeat-like"/>
    <property type="match status" value="1"/>
</dbReference>
<name>A0AB34KC62_9PEZI</name>
<dbReference type="Gene3D" id="3.50.50.60">
    <property type="entry name" value="FAD/NAD(P)-binding domain"/>
    <property type="match status" value="1"/>
</dbReference>
<feature type="region of interest" description="Disordered" evidence="3">
    <location>
        <begin position="1759"/>
        <end position="1786"/>
    </location>
</feature>
<feature type="compositionally biased region" description="Basic and acidic residues" evidence="3">
    <location>
        <begin position="1634"/>
        <end position="1645"/>
    </location>
</feature>
<evidence type="ECO:0000259" key="5">
    <source>
        <dbReference type="PROSITE" id="PS50181"/>
    </source>
</evidence>
<sequence>MHFKRSLLLASPALALGSGLYGNSFGVPGVNATYDYVIIGGGTAGLTIAARLAEDQDVSVAVVEAGGFYQIENGNGSVIPGLCTTQFVGADPSDTQPLIDWGFQTVPQAGLDGRTTSYARGKTLGGSSARNYMAYHRGTNGSYQRWAEEVGDNSYTLQNLQPYFERSVNLTLPNTEIRRANASVGYQPENTDYQDEYHKPLQLSWPYWADAISTWSAKAFHAIGVRKNPSGFESGSLDGFFWNPATVDPTTQHRSTSQTSFLDYATEKTSIKVYTQALARQIMFTSNQTADGVLVQSSNKNFTLSATKEVILSAGTFQSPQLLMVSGVGPRAILNQHGIPVVADLPGVGQNLQDQPFFGVQNRVSVPTSSESLNNPEAAAEAAMSYLANGTGPLAGPPGLIGFERISDNKPALLTNATLDALEAYPEDWPQVEYLTQNGASGFNRNYRTADPEDGFNYAAVSVVVVSPFSRGNITISSPDASVQPTINPNWLTAPEDVDIAVAGFKRVRELWSNINVTIGEEYLPGPNVTTDAQIIDYMRQAAFTLYHAAATCKMGAQDDPMAVVDTQARVYGVHGLRVVDASAFPFLPPGHPQATVRLTQILLAQSTLSPSQSTVHFMQPEFSAALTPASTQLASPNTLDSSTQHGLHEHAAGGVSLPPRSILRAESGAGSPVTTADQLATDAAFAASLQEAGRAGGSETRRLSPSSHGSLSPSPSTPLRSARNRIEEYEKASTPPIGKKREGPAFEVIKKQRDPEDNRSPIAELPNEILTHALAHLAPNDLAAVASVSRRFHELVTTPHAWRSAFARLFLGADSIDALERDSDDESEAVVRSERRAFTRLTPLASWRSEYVLRTRLLRSLERGKPVQAIAAPHASRNGQSHTAQSTFRYASHSTHPVNHIHATFGTGLNKRMPRFIHAADDIGTASSSDPYIGKVDPWGFGDPQVFLQFYERFPGDAQYGLGPGEIVGVPNVMDVSQPYGMIHGEGSPAGMVYYRSTEEKRGRFLPFSSAMTAPELGIPRVSSTSEAICSVWIAKSTVIPSMTEGMVGMLSGSSLGVLTSYSVGAISNGNNRDQRFGRGEMTARWVLSPGVPITAIAVDNEYSPQRQAQNRIWAIVLNALGEVFYLTKFPRRCEPERGARHDDESLERTAWLTGRTVYWNIVESSRRTAKPDPYASSGADGSYSPRTSWNGMCLSADQIIAETREITEYAKRKPKDFRKTCLGWDMRRRLEVDFAGDDDHNAGENIVVIECGLDEDQTATAKRYTRCRVQDMPRGGTVSEPCASPSTRANTGTSSIFGQTTTTTSDTTPARRPAAVVERASSPDGLGGSITPRPMTEEWRSSKLSFGKLKSTQITASTIDCSTHATQTKSEDPLLGFSGQSTASSPSMTPMSSTGPATSSADVPGQRARLLAVGTHTGSVIMWNMRAPVSKAADTINAIEPIRVIYTQSPQISSLALSSLCLIHGGSDGLVQAWDPLASRNTPVRTLNSKFASRYHRQAMQAQPLPAGVQGVNYYAAAAICLDPDPTVLRGIVSLGTVLLYWYYSSSAADQYKSNKRRLRRSERGSNNGGERFSGATRSNLKDYIANEKFEMEREKETRKKESERFAGRFGTALLDGSEEEMMAYAAMLSQESHELEQTRRASDSTSATDSALAGTSDGNAVWSSDIATPAQSLSPNTSNPKTDDEYDADVAEAIRLSLAESQEPPTSEIPIRQAKPKGGRKGSSAFNSPKGSPMMAAGSSRETEMSDLDFAIQLSLAEEQSRADSGHQSTDSGFFGKGKGRME</sequence>
<dbReference type="SUPFAM" id="SSF54373">
    <property type="entry name" value="FAD-linked reductases, C-terminal domain"/>
    <property type="match status" value="1"/>
</dbReference>
<dbReference type="SUPFAM" id="SSF81383">
    <property type="entry name" value="F-box domain"/>
    <property type="match status" value="1"/>
</dbReference>
<accession>A0AB34KC62</accession>
<dbReference type="CDD" id="cd09917">
    <property type="entry name" value="F-box_SF"/>
    <property type="match status" value="1"/>
</dbReference>
<dbReference type="GO" id="GO:0050660">
    <property type="term" value="F:flavin adenine dinucleotide binding"/>
    <property type="evidence" value="ECO:0007669"/>
    <property type="project" value="InterPro"/>
</dbReference>
<dbReference type="Gene3D" id="3.30.560.10">
    <property type="entry name" value="Glucose Oxidase, domain 3"/>
    <property type="match status" value="1"/>
</dbReference>
<dbReference type="Gene3D" id="1.20.1280.50">
    <property type="match status" value="1"/>
</dbReference>
<dbReference type="Pfam" id="PF05199">
    <property type="entry name" value="GMC_oxred_C"/>
    <property type="match status" value="1"/>
</dbReference>
<dbReference type="GeneID" id="96010137"/>
<dbReference type="InterPro" id="IPR036322">
    <property type="entry name" value="WD40_repeat_dom_sf"/>
</dbReference>
<feature type="region of interest" description="Disordered" evidence="3">
    <location>
        <begin position="1633"/>
        <end position="1746"/>
    </location>
</feature>
<dbReference type="Gene3D" id="2.130.10.10">
    <property type="entry name" value="YVTN repeat-like/Quinoprotein amine dehydrogenase"/>
    <property type="match status" value="1"/>
</dbReference>
<dbReference type="GO" id="GO:0016614">
    <property type="term" value="F:oxidoreductase activity, acting on CH-OH group of donors"/>
    <property type="evidence" value="ECO:0007669"/>
    <property type="project" value="InterPro"/>
</dbReference>
<dbReference type="GO" id="GO:0044550">
    <property type="term" value="P:secondary metabolite biosynthetic process"/>
    <property type="evidence" value="ECO:0007669"/>
    <property type="project" value="TreeGrafter"/>
</dbReference>
<feature type="compositionally biased region" description="Low complexity" evidence="3">
    <location>
        <begin position="1383"/>
        <end position="1403"/>
    </location>
</feature>
<dbReference type="InterPro" id="IPR000172">
    <property type="entry name" value="GMC_OxRdtase_N"/>
</dbReference>
<comment type="similarity">
    <text evidence="1">Belongs to the GMC oxidoreductase family.</text>
</comment>
<comment type="caution">
    <text evidence="6">The sequence shown here is derived from an EMBL/GenBank/DDBJ whole genome shotgun (WGS) entry which is preliminary data.</text>
</comment>
<evidence type="ECO:0000256" key="4">
    <source>
        <dbReference type="SAM" id="SignalP"/>
    </source>
</evidence>
<dbReference type="EMBL" id="JAAQHG020000048">
    <property type="protein sequence ID" value="KAL1582540.1"/>
    <property type="molecule type" value="Genomic_DNA"/>
</dbReference>
<dbReference type="Pfam" id="PF12937">
    <property type="entry name" value="F-box-like"/>
    <property type="match status" value="1"/>
</dbReference>
<keyword evidence="2" id="KW-0325">Glycoprotein</keyword>
<feature type="region of interest" description="Disordered" evidence="3">
    <location>
        <begin position="1274"/>
        <end position="1342"/>
    </location>
</feature>
<dbReference type="InterPro" id="IPR036047">
    <property type="entry name" value="F-box-like_dom_sf"/>
</dbReference>
<evidence type="ECO:0000313" key="6">
    <source>
        <dbReference type="EMBL" id="KAL1582540.1"/>
    </source>
</evidence>
<protein>
    <recommendedName>
        <fullName evidence="5">F-box domain-containing protein</fullName>
    </recommendedName>
</protein>
<dbReference type="InterPro" id="IPR015943">
    <property type="entry name" value="WD40/YVTN_repeat-like_dom_sf"/>
</dbReference>
<gene>
    <name evidence="6" type="ORF">WHR41_08695</name>
</gene>
<feature type="compositionally biased region" description="Low complexity" evidence="3">
    <location>
        <begin position="1293"/>
        <end position="1322"/>
    </location>
</feature>
<feature type="domain" description="F-box" evidence="5">
    <location>
        <begin position="760"/>
        <end position="806"/>
    </location>
</feature>
<proteinExistence type="inferred from homology"/>
<dbReference type="SUPFAM" id="SSF51905">
    <property type="entry name" value="FAD/NAD(P)-binding domain"/>
    <property type="match status" value="1"/>
</dbReference>